<name>A0A2T7C5C7_9POAL</name>
<dbReference type="OrthoDB" id="786429at2759"/>
<feature type="compositionally biased region" description="Low complexity" evidence="1">
    <location>
        <begin position="46"/>
        <end position="65"/>
    </location>
</feature>
<evidence type="ECO:0000256" key="1">
    <source>
        <dbReference type="SAM" id="MobiDB-lite"/>
    </source>
</evidence>
<keyword evidence="4" id="KW-1185">Reference proteome</keyword>
<feature type="region of interest" description="Disordered" evidence="1">
    <location>
        <begin position="1"/>
        <end position="72"/>
    </location>
</feature>
<dbReference type="STRING" id="1504633.A0A2T7C5C7"/>
<keyword evidence="2" id="KW-0812">Transmembrane</keyword>
<gene>
    <name evidence="3" type="ORF">GQ55_9G206200</name>
</gene>
<evidence type="ECO:0000313" key="3">
    <source>
        <dbReference type="EMBL" id="PUZ38551.1"/>
    </source>
</evidence>
<keyword evidence="2" id="KW-0472">Membrane</keyword>
<feature type="compositionally biased region" description="Pro residues" evidence="1">
    <location>
        <begin position="117"/>
        <end position="128"/>
    </location>
</feature>
<dbReference type="AlphaFoldDB" id="A0A2T7C5C7"/>
<keyword evidence="2" id="KW-1133">Transmembrane helix</keyword>
<protein>
    <submittedName>
        <fullName evidence="3">Uncharacterized protein</fullName>
    </submittedName>
</protein>
<feature type="region of interest" description="Disordered" evidence="1">
    <location>
        <begin position="91"/>
        <end position="132"/>
    </location>
</feature>
<organism evidence="3 4">
    <name type="scientific">Panicum hallii var. hallii</name>
    <dbReference type="NCBI Taxonomy" id="1504633"/>
    <lineage>
        <taxon>Eukaryota</taxon>
        <taxon>Viridiplantae</taxon>
        <taxon>Streptophyta</taxon>
        <taxon>Embryophyta</taxon>
        <taxon>Tracheophyta</taxon>
        <taxon>Spermatophyta</taxon>
        <taxon>Magnoliopsida</taxon>
        <taxon>Liliopsida</taxon>
        <taxon>Poales</taxon>
        <taxon>Poaceae</taxon>
        <taxon>PACMAD clade</taxon>
        <taxon>Panicoideae</taxon>
        <taxon>Panicodae</taxon>
        <taxon>Paniceae</taxon>
        <taxon>Panicinae</taxon>
        <taxon>Panicum</taxon>
        <taxon>Panicum sect. Panicum</taxon>
    </lineage>
</organism>
<dbReference type="Gramene" id="PUZ38551">
    <property type="protein sequence ID" value="PUZ38551"/>
    <property type="gene ID" value="GQ55_9G206200"/>
</dbReference>
<sequence>MVNQRKPSSAAFKRKPVPGFSRQPSRVSLHRQPRVSPLSGRNFPMATPSSTPAAPAAAAAAASASVPRLSPLRPSQASLHRLRLCPAPSAAAAAASPISRGPGCRPLPSIRCRAAAGPPPPSSEPPTPSGWQERLSRLQDRARIFFAVLFWMSLFFWGSAWDGSNNSGGKKRQRFRKKSK</sequence>
<proteinExistence type="predicted"/>
<feature type="transmembrane region" description="Helical" evidence="2">
    <location>
        <begin position="144"/>
        <end position="161"/>
    </location>
</feature>
<accession>A0A2T7C5C7</accession>
<evidence type="ECO:0000313" key="4">
    <source>
        <dbReference type="Proteomes" id="UP000244336"/>
    </source>
</evidence>
<evidence type="ECO:0000256" key="2">
    <source>
        <dbReference type="SAM" id="Phobius"/>
    </source>
</evidence>
<dbReference type="EMBL" id="CM009757">
    <property type="protein sequence ID" value="PUZ38551.1"/>
    <property type="molecule type" value="Genomic_DNA"/>
</dbReference>
<dbReference type="PANTHER" id="PTHR37706:SF2">
    <property type="entry name" value="TRANSMEMBRANE PROTEIN"/>
    <property type="match status" value="1"/>
</dbReference>
<reference evidence="3 4" key="1">
    <citation type="submission" date="2018-04" db="EMBL/GenBank/DDBJ databases">
        <title>WGS assembly of Panicum hallii var. hallii HAL2.</title>
        <authorList>
            <person name="Lovell J."/>
            <person name="Jenkins J."/>
            <person name="Lowry D."/>
            <person name="Mamidi S."/>
            <person name="Sreedasyam A."/>
            <person name="Weng X."/>
            <person name="Barry K."/>
            <person name="Bonette J."/>
            <person name="Campitelli B."/>
            <person name="Daum C."/>
            <person name="Gordon S."/>
            <person name="Gould B."/>
            <person name="Lipzen A."/>
            <person name="MacQueen A."/>
            <person name="Palacio-Mejia J."/>
            <person name="Plott C."/>
            <person name="Shakirov E."/>
            <person name="Shu S."/>
            <person name="Yoshinaga Y."/>
            <person name="Zane M."/>
            <person name="Rokhsar D."/>
            <person name="Grimwood J."/>
            <person name="Schmutz J."/>
            <person name="Juenger T."/>
        </authorList>
    </citation>
    <scope>NUCLEOTIDE SEQUENCE [LARGE SCALE GENOMIC DNA]</scope>
    <source>
        <strain evidence="4">cv. HAL2</strain>
    </source>
</reference>
<dbReference type="PANTHER" id="PTHR37706">
    <property type="entry name" value="TRANSMEMBRANE PROTEIN"/>
    <property type="match status" value="1"/>
</dbReference>
<dbReference type="Proteomes" id="UP000244336">
    <property type="component" value="Chromosome 9"/>
</dbReference>